<reference evidence="2" key="1">
    <citation type="submission" date="2020-05" db="EMBL/GenBank/DDBJ databases">
        <title>Mycena genomes resolve the evolution of fungal bioluminescence.</title>
        <authorList>
            <person name="Tsai I.J."/>
        </authorList>
    </citation>
    <scope>NUCLEOTIDE SEQUENCE</scope>
    <source>
        <strain evidence="2">171206Taipei</strain>
    </source>
</reference>
<dbReference type="AlphaFoldDB" id="A0A8H6ST62"/>
<dbReference type="EMBL" id="JACAZF010000005">
    <property type="protein sequence ID" value="KAF7303912.1"/>
    <property type="molecule type" value="Genomic_DNA"/>
</dbReference>
<evidence type="ECO:0000256" key="1">
    <source>
        <dbReference type="SAM" id="Phobius"/>
    </source>
</evidence>
<dbReference type="RefSeq" id="XP_037220884.1">
    <property type="nucleotide sequence ID" value="XM_037362963.1"/>
</dbReference>
<keyword evidence="1" id="KW-1133">Transmembrane helix</keyword>
<comment type="caution">
    <text evidence="2">The sequence shown here is derived from an EMBL/GenBank/DDBJ whole genome shotgun (WGS) entry which is preliminary data.</text>
</comment>
<feature type="transmembrane region" description="Helical" evidence="1">
    <location>
        <begin position="12"/>
        <end position="37"/>
    </location>
</feature>
<dbReference type="Proteomes" id="UP000636479">
    <property type="component" value="Unassembled WGS sequence"/>
</dbReference>
<organism evidence="2 3">
    <name type="scientific">Mycena indigotica</name>
    <dbReference type="NCBI Taxonomy" id="2126181"/>
    <lineage>
        <taxon>Eukaryota</taxon>
        <taxon>Fungi</taxon>
        <taxon>Dikarya</taxon>
        <taxon>Basidiomycota</taxon>
        <taxon>Agaricomycotina</taxon>
        <taxon>Agaricomycetes</taxon>
        <taxon>Agaricomycetidae</taxon>
        <taxon>Agaricales</taxon>
        <taxon>Marasmiineae</taxon>
        <taxon>Mycenaceae</taxon>
        <taxon>Mycena</taxon>
    </lineage>
</organism>
<proteinExistence type="predicted"/>
<evidence type="ECO:0000313" key="3">
    <source>
        <dbReference type="Proteomes" id="UP000636479"/>
    </source>
</evidence>
<evidence type="ECO:0000313" key="2">
    <source>
        <dbReference type="EMBL" id="KAF7303912.1"/>
    </source>
</evidence>
<sequence length="126" mass="13925">MSTEISFSPPRLIVLIAELILTVLTAFGLLLILLLALGHDDTAPLGILHITIACTLLVYAAMEGTGVLVRSHWFKRNTLVARCKCLWLDGREDEESKMYGTSVIDRDVKKGPFSMTPGRSRKGRIV</sequence>
<keyword evidence="1" id="KW-0812">Transmembrane</keyword>
<dbReference type="GeneID" id="59345479"/>
<gene>
    <name evidence="2" type="ORF">MIND_00621700</name>
</gene>
<feature type="transmembrane region" description="Helical" evidence="1">
    <location>
        <begin position="43"/>
        <end position="62"/>
    </location>
</feature>
<dbReference type="OrthoDB" id="3063663at2759"/>
<keyword evidence="3" id="KW-1185">Reference proteome</keyword>
<keyword evidence="1" id="KW-0472">Membrane</keyword>
<name>A0A8H6ST62_9AGAR</name>
<accession>A0A8H6ST62</accession>
<protein>
    <submittedName>
        <fullName evidence="2">Uncharacterized protein</fullName>
    </submittedName>
</protein>